<dbReference type="EMBL" id="FUXA01000020">
    <property type="protein sequence ID" value="SKA03308.1"/>
    <property type="molecule type" value="Genomic_DNA"/>
</dbReference>
<dbReference type="PANTHER" id="PTHR42951:SF22">
    <property type="entry name" value="METALLO BETA-LACTAMASE SUPERFAMILY LIPOPROTEIN"/>
    <property type="match status" value="1"/>
</dbReference>
<accession>A0A1T4QJ59</accession>
<feature type="domain" description="Metallo-beta-lactamase" evidence="1">
    <location>
        <begin position="27"/>
        <end position="219"/>
    </location>
</feature>
<name>A0A1T4QJ59_9FIRM</name>
<dbReference type="InterPro" id="IPR050855">
    <property type="entry name" value="NDM-1-like"/>
</dbReference>
<protein>
    <submittedName>
        <fullName evidence="2">Glyoxylase, beta-lactamase superfamily II</fullName>
    </submittedName>
</protein>
<keyword evidence="3" id="KW-1185">Reference proteome</keyword>
<dbReference type="InterPro" id="IPR036866">
    <property type="entry name" value="RibonucZ/Hydroxyglut_hydro"/>
</dbReference>
<dbReference type="SUPFAM" id="SSF56281">
    <property type="entry name" value="Metallo-hydrolase/oxidoreductase"/>
    <property type="match status" value="1"/>
</dbReference>
<evidence type="ECO:0000259" key="1">
    <source>
        <dbReference type="SMART" id="SM00849"/>
    </source>
</evidence>
<evidence type="ECO:0000313" key="3">
    <source>
        <dbReference type="Proteomes" id="UP000189857"/>
    </source>
</evidence>
<proteinExistence type="predicted"/>
<dbReference type="Gene3D" id="3.60.15.10">
    <property type="entry name" value="Ribonuclease Z/Hydroxyacylglutathione hydrolase-like"/>
    <property type="match status" value="1"/>
</dbReference>
<dbReference type="InterPro" id="IPR001279">
    <property type="entry name" value="Metallo-B-lactamas"/>
</dbReference>
<dbReference type="RefSeq" id="WP_078788186.1">
    <property type="nucleotide sequence ID" value="NZ_FMTO01000019.1"/>
</dbReference>
<sequence>MAEIAYFCSEEIAEKSWMIRNFGDATPAICYLVEGKDYSLLIDSIIGIGNLKAYCETLTQKPIILVNTHAHSDHVGGNFHFDHCYMHHRDISFMQKSYVGITKEVIFQTAKNMAPKEISEMMVPDDNFTDWNPIKIYPLYDGDEFDLGDRKIEVVYVGGHTEGSIVLIDHKTRICYSGDACNGNTLLEFPNSTSIVEYMKNLLHFKEHQSEFDKLYGGHETFSDTSIIDEAIETVAKVIAGTDDKCEETGMLGTPVLYAAKKKKDSYGREDGKRFNMSYVPSQIYGPAKTKQILDAKQLLPAQPNNQ</sequence>
<gene>
    <name evidence="2" type="ORF">SAMN02745110_02400</name>
</gene>
<evidence type="ECO:0000313" key="2">
    <source>
        <dbReference type="EMBL" id="SKA03308.1"/>
    </source>
</evidence>
<dbReference type="SMART" id="SM00849">
    <property type="entry name" value="Lactamase_B"/>
    <property type="match status" value="1"/>
</dbReference>
<dbReference type="AlphaFoldDB" id="A0A1T4QJ59"/>
<organism evidence="2 3">
    <name type="scientific">Eubacterium ruminantium</name>
    <dbReference type="NCBI Taxonomy" id="42322"/>
    <lineage>
        <taxon>Bacteria</taxon>
        <taxon>Bacillati</taxon>
        <taxon>Bacillota</taxon>
        <taxon>Clostridia</taxon>
        <taxon>Eubacteriales</taxon>
        <taxon>Eubacteriaceae</taxon>
        <taxon>Eubacterium</taxon>
    </lineage>
</organism>
<reference evidence="2 3" key="1">
    <citation type="submission" date="2017-02" db="EMBL/GenBank/DDBJ databases">
        <authorList>
            <person name="Peterson S.W."/>
        </authorList>
    </citation>
    <scope>NUCLEOTIDE SEQUENCE [LARGE SCALE GENOMIC DNA]</scope>
    <source>
        <strain evidence="2 3">ATCC 17233</strain>
    </source>
</reference>
<dbReference type="Proteomes" id="UP000189857">
    <property type="component" value="Unassembled WGS sequence"/>
</dbReference>
<dbReference type="OrthoDB" id="9761531at2"/>
<dbReference type="Pfam" id="PF00753">
    <property type="entry name" value="Lactamase_B"/>
    <property type="match status" value="1"/>
</dbReference>
<dbReference type="PANTHER" id="PTHR42951">
    <property type="entry name" value="METALLO-BETA-LACTAMASE DOMAIN-CONTAINING"/>
    <property type="match status" value="1"/>
</dbReference>